<feature type="region of interest" description="Disordered" evidence="1">
    <location>
        <begin position="1"/>
        <end position="47"/>
    </location>
</feature>
<name>D8LLI8_ECTSI</name>
<reference evidence="2 3" key="1">
    <citation type="journal article" date="2010" name="Nature">
        <title>The Ectocarpus genome and the independent evolution of multicellularity in brown algae.</title>
        <authorList>
            <person name="Cock J.M."/>
            <person name="Sterck L."/>
            <person name="Rouze P."/>
            <person name="Scornet D."/>
            <person name="Allen A.E."/>
            <person name="Amoutzias G."/>
            <person name="Anthouard V."/>
            <person name="Artiguenave F."/>
            <person name="Aury J.M."/>
            <person name="Badger J.H."/>
            <person name="Beszteri B."/>
            <person name="Billiau K."/>
            <person name="Bonnet E."/>
            <person name="Bothwell J.H."/>
            <person name="Bowler C."/>
            <person name="Boyen C."/>
            <person name="Brownlee C."/>
            <person name="Carrano C.J."/>
            <person name="Charrier B."/>
            <person name="Cho G.Y."/>
            <person name="Coelho S.M."/>
            <person name="Collen J."/>
            <person name="Corre E."/>
            <person name="Da Silva C."/>
            <person name="Delage L."/>
            <person name="Delaroque N."/>
            <person name="Dittami S.M."/>
            <person name="Doulbeau S."/>
            <person name="Elias M."/>
            <person name="Farnham G."/>
            <person name="Gachon C.M."/>
            <person name="Gschloessl B."/>
            <person name="Heesch S."/>
            <person name="Jabbari K."/>
            <person name="Jubin C."/>
            <person name="Kawai H."/>
            <person name="Kimura K."/>
            <person name="Kloareg B."/>
            <person name="Kupper F.C."/>
            <person name="Lang D."/>
            <person name="Le Bail A."/>
            <person name="Leblanc C."/>
            <person name="Lerouge P."/>
            <person name="Lohr M."/>
            <person name="Lopez P.J."/>
            <person name="Martens C."/>
            <person name="Maumus F."/>
            <person name="Michel G."/>
            <person name="Miranda-Saavedra D."/>
            <person name="Morales J."/>
            <person name="Moreau H."/>
            <person name="Motomura T."/>
            <person name="Nagasato C."/>
            <person name="Napoli C.A."/>
            <person name="Nelson D.R."/>
            <person name="Nyvall-Collen P."/>
            <person name="Peters A.F."/>
            <person name="Pommier C."/>
            <person name="Potin P."/>
            <person name="Poulain J."/>
            <person name="Quesneville H."/>
            <person name="Read B."/>
            <person name="Rensing S.A."/>
            <person name="Ritter A."/>
            <person name="Rousvoal S."/>
            <person name="Samanta M."/>
            <person name="Samson G."/>
            <person name="Schroeder D.C."/>
            <person name="Segurens B."/>
            <person name="Strittmatter M."/>
            <person name="Tonon T."/>
            <person name="Tregear J.W."/>
            <person name="Valentin K."/>
            <person name="von Dassow P."/>
            <person name="Yamagishi T."/>
            <person name="Van de Peer Y."/>
            <person name="Wincker P."/>
        </authorList>
    </citation>
    <scope>NUCLEOTIDE SEQUENCE [LARGE SCALE GENOMIC DNA]</scope>
    <source>
        <strain evidence="3">Ec32 / CCAP1310/4</strain>
    </source>
</reference>
<evidence type="ECO:0000256" key="1">
    <source>
        <dbReference type="SAM" id="MobiDB-lite"/>
    </source>
</evidence>
<dbReference type="EMBL" id="FN649746">
    <property type="protein sequence ID" value="CBN79690.1"/>
    <property type="molecule type" value="Genomic_DNA"/>
</dbReference>
<proteinExistence type="predicted"/>
<feature type="compositionally biased region" description="Polar residues" evidence="1">
    <location>
        <begin position="116"/>
        <end position="141"/>
    </location>
</feature>
<evidence type="ECO:0000313" key="2">
    <source>
        <dbReference type="EMBL" id="CBN79690.1"/>
    </source>
</evidence>
<keyword evidence="3" id="KW-1185">Reference proteome</keyword>
<feature type="compositionally biased region" description="Low complexity" evidence="1">
    <location>
        <begin position="93"/>
        <end position="106"/>
    </location>
</feature>
<feature type="region of interest" description="Disordered" evidence="1">
    <location>
        <begin position="86"/>
        <end position="175"/>
    </location>
</feature>
<sequence length="325" mass="35144">MASSLPLKRLSGPEATPLKHNHNNNNNNNISREISSRRRAHRPSLQATQRRLRFVGDDHLSSLEQNLTSLAYKNSMVIEKMDQKPPFSASIEQWPQAGQGQQQEQGVTGGNPGKDSASSLNGSQMSAMDVGANSSSSTGTPSDVAAGAPPAGGGPAAAGTGEGKEKTGRDGGAALNDDHPFEHFIANFLDQVPFEAVDVWVPLCDRDQEGSDVVLFHAGYFTNVKELDEWGDYSTNFSFRQGQGIPGRVFGSNQSEFHENVVNLDLSMFLRLNGARKIGIGTSFALPVVSRWGVTFVIVFYTRATIQGEKRESAFKSVAYGVREV</sequence>
<dbReference type="Proteomes" id="UP000002630">
    <property type="component" value="Linkage Group LG21"/>
</dbReference>
<accession>D8LLI8</accession>
<dbReference type="InParanoid" id="D8LLI8"/>
<protein>
    <submittedName>
        <fullName evidence="2">Uncharacterized protein</fullName>
    </submittedName>
</protein>
<evidence type="ECO:0000313" key="3">
    <source>
        <dbReference type="Proteomes" id="UP000002630"/>
    </source>
</evidence>
<gene>
    <name evidence="2" type="ORF">Esi_0368_0013</name>
</gene>
<organism evidence="2 3">
    <name type="scientific">Ectocarpus siliculosus</name>
    <name type="common">Brown alga</name>
    <name type="synonym">Conferva siliculosa</name>
    <dbReference type="NCBI Taxonomy" id="2880"/>
    <lineage>
        <taxon>Eukaryota</taxon>
        <taxon>Sar</taxon>
        <taxon>Stramenopiles</taxon>
        <taxon>Ochrophyta</taxon>
        <taxon>PX clade</taxon>
        <taxon>Phaeophyceae</taxon>
        <taxon>Ectocarpales</taxon>
        <taxon>Ectocarpaceae</taxon>
        <taxon>Ectocarpus</taxon>
    </lineage>
</organism>
<dbReference type="AlphaFoldDB" id="D8LLI8"/>
<dbReference type="EMBL" id="FN648562">
    <property type="protein sequence ID" value="CBN79690.1"/>
    <property type="molecule type" value="Genomic_DNA"/>
</dbReference>
<dbReference type="OrthoDB" id="47272at2759"/>